<evidence type="ECO:0000313" key="15">
    <source>
        <dbReference type="EMBL" id="GEU28365.1"/>
    </source>
</evidence>
<dbReference type="EMBL" id="BKCJ010000005">
    <property type="protein sequence ID" value="GEU28365.1"/>
    <property type="molecule type" value="Genomic_DNA"/>
</dbReference>
<dbReference type="InterPro" id="IPR027463">
    <property type="entry name" value="AcrB_DN_DC_subdom"/>
</dbReference>
<dbReference type="PROSITE" id="PS51257">
    <property type="entry name" value="PROKAR_LIPOPROTEIN"/>
    <property type="match status" value="1"/>
</dbReference>
<dbReference type="Pfam" id="PF25944">
    <property type="entry name" value="Beta-barrel_RND"/>
    <property type="match status" value="1"/>
</dbReference>
<evidence type="ECO:0000256" key="10">
    <source>
        <dbReference type="SAM" id="Phobius"/>
    </source>
</evidence>
<evidence type="ECO:0000256" key="4">
    <source>
        <dbReference type="ARBA" id="ARBA00022475"/>
    </source>
</evidence>
<keyword evidence="7 10" id="KW-1133">Transmembrane helix</keyword>
<dbReference type="Gene3D" id="1.10.287.470">
    <property type="entry name" value="Helix hairpin bin"/>
    <property type="match status" value="1"/>
</dbReference>
<dbReference type="PANTHER" id="PTHR32063:SF13">
    <property type="entry name" value="MULTIDRUG EFFLUX PUMP SUBUNIT ACRB-RELATED"/>
    <property type="match status" value="1"/>
</dbReference>
<comment type="caution">
    <text evidence="15">The sequence shown here is derived from an EMBL/GenBank/DDBJ whole genome shotgun (WGS) entry which is preliminary data.</text>
</comment>
<dbReference type="GO" id="GO:0009636">
    <property type="term" value="P:response to toxic substance"/>
    <property type="evidence" value="ECO:0007669"/>
    <property type="project" value="UniProtKB-ARBA"/>
</dbReference>
<feature type="domain" description="Multidrug resistance protein MdtA-like C-terminal permuted SH3" evidence="14">
    <location>
        <begin position="308"/>
        <end position="369"/>
    </location>
</feature>
<protein>
    <submittedName>
        <fullName evidence="15">Uncharacterized protein</fullName>
    </submittedName>
</protein>
<dbReference type="InterPro" id="IPR058625">
    <property type="entry name" value="MdtA-like_BSH"/>
</dbReference>
<reference evidence="15" key="1">
    <citation type="journal article" date="2019" name="Sci. Rep.">
        <title>Draft genome of Tanacetum cinerariifolium, the natural source of mosquito coil.</title>
        <authorList>
            <person name="Yamashiro T."/>
            <person name="Shiraishi A."/>
            <person name="Satake H."/>
            <person name="Nakayama K."/>
        </authorList>
    </citation>
    <scope>NUCLEOTIDE SEQUENCE</scope>
</reference>
<dbReference type="GO" id="GO:0005886">
    <property type="term" value="C:plasma membrane"/>
    <property type="evidence" value="ECO:0007669"/>
    <property type="project" value="UniProtKB-SubCell"/>
</dbReference>
<evidence type="ECO:0000259" key="14">
    <source>
        <dbReference type="Pfam" id="PF25967"/>
    </source>
</evidence>
<evidence type="ECO:0000256" key="2">
    <source>
        <dbReference type="ARBA" id="ARBA00010942"/>
    </source>
</evidence>
<dbReference type="InterPro" id="IPR006143">
    <property type="entry name" value="RND_pump_MFP"/>
</dbReference>
<dbReference type="Pfam" id="PF25876">
    <property type="entry name" value="HH_MFP_RND"/>
    <property type="match status" value="1"/>
</dbReference>
<dbReference type="PANTHER" id="PTHR32063">
    <property type="match status" value="1"/>
</dbReference>
<dbReference type="InterPro" id="IPR004764">
    <property type="entry name" value="MdtF-like"/>
</dbReference>
<dbReference type="PRINTS" id="PR00702">
    <property type="entry name" value="ACRIFLAVINRP"/>
</dbReference>
<feature type="region of interest" description="Disordered" evidence="9">
    <location>
        <begin position="1363"/>
        <end position="1389"/>
    </location>
</feature>
<accession>A0A699GJS2</accession>
<dbReference type="InterPro" id="IPR058627">
    <property type="entry name" value="MdtA-like_C"/>
</dbReference>
<evidence type="ECO:0000259" key="12">
    <source>
        <dbReference type="Pfam" id="PF25917"/>
    </source>
</evidence>
<proteinExistence type="inferred from homology"/>
<feature type="domain" description="Multidrug resistance protein MdtA-like beta-barrel" evidence="13">
    <location>
        <begin position="215"/>
        <end position="303"/>
    </location>
</feature>
<dbReference type="SUPFAM" id="SSF111369">
    <property type="entry name" value="HlyD-like secretion proteins"/>
    <property type="match status" value="1"/>
</dbReference>
<evidence type="ECO:0000256" key="5">
    <source>
        <dbReference type="ARBA" id="ARBA00022519"/>
    </source>
</evidence>
<keyword evidence="8 10" id="KW-0472">Membrane</keyword>
<feature type="compositionally biased region" description="Basic residues" evidence="9">
    <location>
        <begin position="1322"/>
        <end position="1337"/>
    </location>
</feature>
<dbReference type="Gene3D" id="2.40.30.170">
    <property type="match status" value="1"/>
</dbReference>
<feature type="compositionally biased region" description="Basic residues" evidence="9">
    <location>
        <begin position="533"/>
        <end position="542"/>
    </location>
</feature>
<dbReference type="Gene3D" id="2.40.420.20">
    <property type="match status" value="1"/>
</dbReference>
<comment type="subcellular location">
    <subcellularLocation>
        <location evidence="1">Cell inner membrane</location>
        <topology evidence="1">Multi-pass membrane protein</topology>
    </subcellularLocation>
</comment>
<dbReference type="FunFam" id="3.30.2090.10:FF:000002">
    <property type="entry name" value="Efflux pump membrane transporter"/>
    <property type="match status" value="1"/>
</dbReference>
<feature type="compositionally biased region" description="Low complexity" evidence="9">
    <location>
        <begin position="485"/>
        <end position="499"/>
    </location>
</feature>
<dbReference type="InterPro" id="IPR001036">
    <property type="entry name" value="Acrflvin-R"/>
</dbReference>
<feature type="region of interest" description="Disordered" evidence="9">
    <location>
        <begin position="1264"/>
        <end position="1349"/>
    </location>
</feature>
<dbReference type="InterPro" id="IPR058626">
    <property type="entry name" value="MdtA-like_b-barrel"/>
</dbReference>
<dbReference type="SUPFAM" id="SSF82866">
    <property type="entry name" value="Multidrug efflux transporter AcrB transmembrane domain"/>
    <property type="match status" value="2"/>
</dbReference>
<evidence type="ECO:0000256" key="6">
    <source>
        <dbReference type="ARBA" id="ARBA00022692"/>
    </source>
</evidence>
<feature type="transmembrane region" description="Helical" evidence="10">
    <location>
        <begin position="725"/>
        <end position="744"/>
    </location>
</feature>
<dbReference type="Gene3D" id="3.30.70.1440">
    <property type="entry name" value="Multidrug efflux transporter AcrB pore domain"/>
    <property type="match status" value="2"/>
</dbReference>
<feature type="transmembrane region" description="Helical" evidence="10">
    <location>
        <begin position="895"/>
        <end position="912"/>
    </location>
</feature>
<keyword evidence="6 10" id="KW-0812">Transmembrane</keyword>
<feature type="compositionally biased region" description="Basic and acidic residues" evidence="9">
    <location>
        <begin position="518"/>
        <end position="532"/>
    </location>
</feature>
<dbReference type="FunFam" id="1.20.1640.10:FF:000001">
    <property type="entry name" value="Efflux pump membrane transporter"/>
    <property type="match status" value="1"/>
</dbReference>
<feature type="compositionally biased region" description="Basic and acidic residues" evidence="9">
    <location>
        <begin position="1270"/>
        <end position="1279"/>
    </location>
</feature>
<dbReference type="SUPFAM" id="SSF82693">
    <property type="entry name" value="Multidrug efflux transporter AcrB pore domain, PN1, PN2, PC1 and PC2 subdomains"/>
    <property type="match status" value="2"/>
</dbReference>
<dbReference type="SUPFAM" id="SSF82714">
    <property type="entry name" value="Multidrug efflux transporter AcrB TolC docking domain, DN and DC subdomains"/>
    <property type="match status" value="2"/>
</dbReference>
<feature type="transmembrane region" description="Helical" evidence="10">
    <location>
        <begin position="694"/>
        <end position="713"/>
    </location>
</feature>
<feature type="region of interest" description="Disordered" evidence="9">
    <location>
        <begin position="470"/>
        <end position="554"/>
    </location>
</feature>
<evidence type="ECO:0000256" key="3">
    <source>
        <dbReference type="ARBA" id="ARBA00022448"/>
    </source>
</evidence>
<evidence type="ECO:0000256" key="8">
    <source>
        <dbReference type="ARBA" id="ARBA00023136"/>
    </source>
</evidence>
<evidence type="ECO:0000256" key="9">
    <source>
        <dbReference type="SAM" id="MobiDB-lite"/>
    </source>
</evidence>
<dbReference type="Pfam" id="PF00873">
    <property type="entry name" value="ACR_tran"/>
    <property type="match status" value="1"/>
</dbReference>
<feature type="domain" description="Multidrug resistance protein MdtA-like alpha-helical hairpin" evidence="11">
    <location>
        <begin position="110"/>
        <end position="178"/>
    </location>
</feature>
<feature type="transmembrane region" description="Helical" evidence="10">
    <location>
        <begin position="750"/>
        <end position="770"/>
    </location>
</feature>
<dbReference type="FunFam" id="2.40.420.20:FF:000001">
    <property type="entry name" value="Efflux RND transporter periplasmic adaptor subunit"/>
    <property type="match status" value="1"/>
</dbReference>
<feature type="transmembrane region" description="Helical" evidence="10">
    <location>
        <begin position="1228"/>
        <end position="1247"/>
    </location>
</feature>
<comment type="similarity">
    <text evidence="2">Belongs to the resistance-nodulation-cell division (RND) (TC 2.A.6) family.</text>
</comment>
<feature type="transmembrane region" description="Helical" evidence="10">
    <location>
        <begin position="824"/>
        <end position="851"/>
    </location>
</feature>
<sequence length="1432" mass="152814">MEALFCKPSLRTAGVAALITATAFVAGCSKSKDEAPPAPPPAQVGVFQVAQEPLQITTELPGRTNAFQVAEVRPQVNGVIQKRLFVEGSDVKAGTPLYQIDPSIYQASVNSAKAALAKAKANLLTSGPKSERYKELLDIEGVSRQDYEDAVAADAQAKADVESAKAALEEANINLRYTNVYAPISGRISRSTVTAGALVTANQTEALTTVQQLDPIYVDVTQSSEDLLRLKRDMENGSLKQSGQAKVALVLADGTKYAEAGKLQFSDVSVDQGTGNVTLRAIFPNPKHDLLPGMFVRAVIDSGVDEKAITVPQQGVSRNQKGQATALVLNKEGKVEQRILTTAGTHGDRWLVKSGLAAGDQVIVEGVQKVKPGASAVIAKAPAAAPAGGAAPAAPAAAPAAAKHTCHPRPADRAISRHCTAIDLDHRFVSGRLRQDRGRRRDPGHRTEDEGYRRLALHVVVERFDRRHQHHADLQVRHQSRHRPGAGAEQAAAGHAVAADGRDAAGPGGQQGHQELPAGDRFRVAGRFDEPGRHRRLRHRQRARSDFARGRRGRPDVTTAITAQNTEVSAGELGGAPAVPGQQLNATVSAQSRLQTAEQFGAILLKTTTTGATVYLRDVARMELGRENYSILARYNGKAATGIAIKLATGANALDTAEAVKKKVAQMEKQFPQGLKAMVAFDTTPFVKISIEEVVKTLVEAVVLVFLVMYLFLQNFRATLIPTMAVPVVLLGTFAILSALGYSINTLTMFAIVLAIGLLVDDAIVVVENVERIMTEEGLSPVEATRKSMGQISGALVGIAMVLSAVFVPMAFFGGSTGVIYRQFSITIVSAMVLSVIVAMIFTPALCATLLKPVPKGHAMATTGFFGWFNRTFDRGNRKYQGMVGSIINKSGRSLIVYALIVAAMAFVFMRLPTSFLPEEDQGVLFTQIQLPTGATQERTLKTIEKVEQHFMNNEKDSVASVFAVAGFSFAGNGQNTGIAFVRMKDWSERKGKDHAVTAIAGRAMGAFSQIKDAMVFAFAPPAVLELGNASGFDLMLQDTGGVGHAALTAARNQMLGMAAQSKVLVGVRPNGQEDTPQYKITVDQQKATSLGLTVADVNRVLSTAWGSAYVNDFIDRGRVKKVYIQGQAEARMVPEDLNKWFVRNSAGNMVPFSAFSHGEWIFASPRLERYNGLPSIEILGQPAPGQSSGAAMAEVERMAAQLPPGIGYEWTGLSTEERDSGSQTTQLYAISILIVFLCLAALYESWSVPFSVLLIVPLGRPADRGGPGCEKRDPDRGIRQGPAGAGHRAQGSDPAGGARAPASDPDDVDRLWPGRAAAGHQQRRRFGQPERHRRGRAGRDADGDLPGHLLRTAVLRAGTRALRQDPGLAQGRPRANLPASGRAGHPDVAGRRRLQGLAGRGGRCPSGVRNPVARVLCRPAPAPGDRAGAGQ</sequence>
<dbReference type="Pfam" id="PF25917">
    <property type="entry name" value="BSH_RND"/>
    <property type="match status" value="1"/>
</dbReference>
<feature type="domain" description="Multidrug resistance protein MdtA-like barrel-sandwich hybrid" evidence="12">
    <location>
        <begin position="69"/>
        <end position="211"/>
    </location>
</feature>
<feature type="transmembrane region" description="Helical" evidence="10">
    <location>
        <begin position="959"/>
        <end position="982"/>
    </location>
</feature>
<evidence type="ECO:0000259" key="11">
    <source>
        <dbReference type="Pfam" id="PF25876"/>
    </source>
</evidence>
<feature type="compositionally biased region" description="Basic and acidic residues" evidence="9">
    <location>
        <begin position="543"/>
        <end position="554"/>
    </location>
</feature>
<dbReference type="NCBIfam" id="TIGR00915">
    <property type="entry name" value="2A0602"/>
    <property type="match status" value="1"/>
</dbReference>
<dbReference type="Gene3D" id="3.30.70.1430">
    <property type="entry name" value="Multidrug efflux transporter AcrB pore domain"/>
    <property type="match status" value="1"/>
</dbReference>
<dbReference type="Gene3D" id="3.30.2090.10">
    <property type="entry name" value="Multidrug efflux transporter AcrB TolC docking domain, DN and DC subdomains"/>
    <property type="match status" value="1"/>
</dbReference>
<dbReference type="GO" id="GO:0042910">
    <property type="term" value="F:xenobiotic transmembrane transporter activity"/>
    <property type="evidence" value="ECO:0007669"/>
    <property type="project" value="TreeGrafter"/>
</dbReference>
<dbReference type="GO" id="GO:0015562">
    <property type="term" value="F:efflux transmembrane transporter activity"/>
    <property type="evidence" value="ECO:0007669"/>
    <property type="project" value="InterPro"/>
</dbReference>
<keyword evidence="3" id="KW-0813">Transport</keyword>
<dbReference type="FunFam" id="3.30.70.1430:FF:000002">
    <property type="entry name" value="Efflux pump membrane transporter"/>
    <property type="match status" value="1"/>
</dbReference>
<dbReference type="Gene3D" id="1.20.1640.10">
    <property type="entry name" value="Multidrug efflux transporter AcrB transmembrane domain"/>
    <property type="match status" value="2"/>
</dbReference>
<dbReference type="InterPro" id="IPR058624">
    <property type="entry name" value="MdtA-like_HH"/>
</dbReference>
<evidence type="ECO:0000256" key="7">
    <source>
        <dbReference type="ARBA" id="ARBA00022989"/>
    </source>
</evidence>
<dbReference type="Gene3D" id="2.40.50.100">
    <property type="match status" value="1"/>
</dbReference>
<name>A0A699GJS2_TANCI</name>
<evidence type="ECO:0000259" key="13">
    <source>
        <dbReference type="Pfam" id="PF25944"/>
    </source>
</evidence>
<feature type="transmembrane region" description="Helical" evidence="10">
    <location>
        <begin position="791"/>
        <end position="812"/>
    </location>
</feature>
<keyword evidence="5" id="KW-0997">Cell inner membrane</keyword>
<dbReference type="Pfam" id="PF25967">
    <property type="entry name" value="RND-MFP_C"/>
    <property type="match status" value="1"/>
</dbReference>
<gene>
    <name evidence="15" type="ORF">Tci_000343</name>
</gene>
<keyword evidence="4" id="KW-1003">Cell membrane</keyword>
<evidence type="ECO:0000256" key="1">
    <source>
        <dbReference type="ARBA" id="ARBA00004429"/>
    </source>
</evidence>
<organism evidence="15">
    <name type="scientific">Tanacetum cinerariifolium</name>
    <name type="common">Dalmatian daisy</name>
    <name type="synonym">Chrysanthemum cinerariifolium</name>
    <dbReference type="NCBI Taxonomy" id="118510"/>
    <lineage>
        <taxon>Eukaryota</taxon>
        <taxon>Viridiplantae</taxon>
        <taxon>Streptophyta</taxon>
        <taxon>Embryophyta</taxon>
        <taxon>Tracheophyta</taxon>
        <taxon>Spermatophyta</taxon>
        <taxon>Magnoliopsida</taxon>
        <taxon>eudicotyledons</taxon>
        <taxon>Gunneridae</taxon>
        <taxon>Pentapetalae</taxon>
        <taxon>asterids</taxon>
        <taxon>campanulids</taxon>
        <taxon>Asterales</taxon>
        <taxon>Asteraceae</taxon>
        <taxon>Asteroideae</taxon>
        <taxon>Anthemideae</taxon>
        <taxon>Anthemidinae</taxon>
        <taxon>Tanacetum</taxon>
    </lineage>
</organism>
<dbReference type="NCBIfam" id="TIGR01730">
    <property type="entry name" value="RND_mfp"/>
    <property type="match status" value="1"/>
</dbReference>